<gene>
    <name evidence="3" type="ORF">FHU36_008387</name>
</gene>
<evidence type="ECO:0000313" key="4">
    <source>
        <dbReference type="Proteomes" id="UP000583800"/>
    </source>
</evidence>
<keyword evidence="2" id="KW-0812">Transmembrane</keyword>
<feature type="transmembrane region" description="Helical" evidence="2">
    <location>
        <begin position="177"/>
        <end position="201"/>
    </location>
</feature>
<sequence>MTEHAAVPPRGMVAGPVAGVLVTVAALGYAQVALPEQPLLSDYALVPGGMLPVMIGMLALAGACLWLAYGLTVREPARTAATRVLLVATAAGLALCAIFPTDPGLSQISTLEGEVHRWAAAVVFTALPLAGWTLARRNTSLPWGNAVRALSVTSALALGGFLITHPASFTSSPINGAAYYGLLERGVVLAEIALLTAMALASAGGRRHPAALEPPASSGPAAEAGARPERLAA</sequence>
<protein>
    <recommendedName>
        <fullName evidence="5">DUF998 domain-containing protein</fullName>
    </recommendedName>
</protein>
<feature type="transmembrane region" description="Helical" evidence="2">
    <location>
        <begin position="50"/>
        <end position="69"/>
    </location>
</feature>
<dbReference type="InterPro" id="IPR009339">
    <property type="entry name" value="DUF998"/>
</dbReference>
<dbReference type="Pfam" id="PF06197">
    <property type="entry name" value="DUF998"/>
    <property type="match status" value="1"/>
</dbReference>
<evidence type="ECO:0000256" key="2">
    <source>
        <dbReference type="SAM" id="Phobius"/>
    </source>
</evidence>
<feature type="transmembrane region" description="Helical" evidence="2">
    <location>
        <begin position="81"/>
        <end position="100"/>
    </location>
</feature>
<comment type="caution">
    <text evidence="3">The sequence shown here is derived from an EMBL/GenBank/DDBJ whole genome shotgun (WGS) entry which is preliminary data.</text>
</comment>
<keyword evidence="4" id="KW-1185">Reference proteome</keyword>
<evidence type="ECO:0008006" key="5">
    <source>
        <dbReference type="Google" id="ProtNLM"/>
    </source>
</evidence>
<keyword evidence="2" id="KW-0472">Membrane</keyword>
<accession>A0A7X0CB75</accession>
<dbReference type="EMBL" id="JACHJB010000004">
    <property type="protein sequence ID" value="MBB6351804.1"/>
    <property type="molecule type" value="Genomic_DNA"/>
</dbReference>
<organism evidence="3 4">
    <name type="scientific">Nonomuraea muscovyensis</name>
    <dbReference type="NCBI Taxonomy" id="1124761"/>
    <lineage>
        <taxon>Bacteria</taxon>
        <taxon>Bacillati</taxon>
        <taxon>Actinomycetota</taxon>
        <taxon>Actinomycetes</taxon>
        <taxon>Streptosporangiales</taxon>
        <taxon>Streptosporangiaceae</taxon>
        <taxon>Nonomuraea</taxon>
    </lineage>
</organism>
<dbReference type="AlphaFoldDB" id="A0A7X0CB75"/>
<feature type="transmembrane region" description="Helical" evidence="2">
    <location>
        <begin position="115"/>
        <end position="135"/>
    </location>
</feature>
<feature type="region of interest" description="Disordered" evidence="1">
    <location>
        <begin position="209"/>
        <end position="233"/>
    </location>
</feature>
<feature type="transmembrane region" description="Helical" evidence="2">
    <location>
        <begin position="147"/>
        <end position="165"/>
    </location>
</feature>
<name>A0A7X0CB75_9ACTN</name>
<dbReference type="RefSeq" id="WP_185089498.1">
    <property type="nucleotide sequence ID" value="NZ_JACHJB010000004.1"/>
</dbReference>
<proteinExistence type="predicted"/>
<reference evidence="3 4" key="1">
    <citation type="submission" date="2020-08" db="EMBL/GenBank/DDBJ databases">
        <title>Sequencing the genomes of 1000 actinobacteria strains.</title>
        <authorList>
            <person name="Klenk H.-P."/>
        </authorList>
    </citation>
    <scope>NUCLEOTIDE SEQUENCE [LARGE SCALE GENOMIC DNA]</scope>
    <source>
        <strain evidence="3 4">DSM 45913</strain>
    </source>
</reference>
<feature type="compositionally biased region" description="Low complexity" evidence="1">
    <location>
        <begin position="211"/>
        <end position="225"/>
    </location>
</feature>
<dbReference type="Proteomes" id="UP000583800">
    <property type="component" value="Unassembled WGS sequence"/>
</dbReference>
<feature type="transmembrane region" description="Helical" evidence="2">
    <location>
        <begin position="12"/>
        <end position="30"/>
    </location>
</feature>
<evidence type="ECO:0000256" key="1">
    <source>
        <dbReference type="SAM" id="MobiDB-lite"/>
    </source>
</evidence>
<evidence type="ECO:0000313" key="3">
    <source>
        <dbReference type="EMBL" id="MBB6351804.1"/>
    </source>
</evidence>
<keyword evidence="2" id="KW-1133">Transmembrane helix</keyword>